<protein>
    <submittedName>
        <fullName evidence="1">5'-nucleotidase</fullName>
    </submittedName>
</protein>
<dbReference type="PANTHER" id="PTHR31367">
    <property type="entry name" value="CYTOSOLIC 5'-NUCLEOTIDASE 1 FAMILY MEMBER"/>
    <property type="match status" value="1"/>
</dbReference>
<name>A0ABN4HPI5_9COXI</name>
<gene>
    <name evidence="1" type="ORF">CleRT_08090</name>
</gene>
<dbReference type="RefSeq" id="WP_048875206.1">
    <property type="nucleotide sequence ID" value="NZ_CP011126.1"/>
</dbReference>
<dbReference type="EMBL" id="CP011126">
    <property type="protein sequence ID" value="AKQ33607.1"/>
    <property type="molecule type" value="Genomic_DNA"/>
</dbReference>
<sequence length="299" mass="33134">MPADISNKLVVAISSRALFNLDGSNAIYEKYGVDSYARYQIQHENYILEPGLAFPLVKKFLTLNQNNDLVEIILLSRNSADTGLRIFNSIQHYQINITRAAFTGGRSPYRYIEPFKAHLFLSANPEDVKQALNMGYAAATILPSVKPPPNTNPELRIAFDGDAVLFSDEAERIYQQAGLSAFTINEKKAANNPLPGGPFKGFLEALQRLQSQFPADQCPIRTALVTARQAPAHERVIKTLRAWNIRIDEALFIGGLEKSNFLRSFGADIFFDDQKGHCQSAAEHVATGHVPNGISNENL</sequence>
<dbReference type="InterPro" id="IPR010394">
    <property type="entry name" value="5-nucleotidase"/>
</dbReference>
<dbReference type="Proteomes" id="UP000063965">
    <property type="component" value="Chromosome"/>
</dbReference>
<keyword evidence="2" id="KW-1185">Reference proteome</keyword>
<dbReference type="PANTHER" id="PTHR31367:SF5">
    <property type="entry name" value="CYTOSOLIC 5'-NUCLEOTIDASE 1A"/>
    <property type="match status" value="1"/>
</dbReference>
<evidence type="ECO:0000313" key="1">
    <source>
        <dbReference type="EMBL" id="AKQ33607.1"/>
    </source>
</evidence>
<organism evidence="1 2">
    <name type="scientific">Candidatus Coxiella mudrowiae</name>
    <dbReference type="NCBI Taxonomy" id="2054173"/>
    <lineage>
        <taxon>Bacteria</taxon>
        <taxon>Pseudomonadati</taxon>
        <taxon>Pseudomonadota</taxon>
        <taxon>Gammaproteobacteria</taxon>
        <taxon>Legionellales</taxon>
        <taxon>Coxiellaceae</taxon>
        <taxon>Coxiella</taxon>
    </lineage>
</organism>
<accession>A0ABN4HPI5</accession>
<evidence type="ECO:0000313" key="2">
    <source>
        <dbReference type="Proteomes" id="UP000063965"/>
    </source>
</evidence>
<reference evidence="1 2" key="1">
    <citation type="journal article" date="2015" name="Genome Biol. Evol.">
        <title>Distinctive Genome Reduction Rates Revealed by Genomic Analyses of Two Coxiella-Like Endosymbionts in Ticks.</title>
        <authorList>
            <person name="Gottlieb Y."/>
            <person name="Lalzar I."/>
            <person name="Klasson L."/>
        </authorList>
    </citation>
    <scope>NUCLEOTIDE SEQUENCE [LARGE SCALE GENOMIC DNA]</scope>
    <source>
        <strain evidence="1 2">CRt</strain>
    </source>
</reference>
<proteinExistence type="predicted"/>
<dbReference type="Pfam" id="PF06189">
    <property type="entry name" value="5-nucleotidase"/>
    <property type="match status" value="1"/>
</dbReference>